<dbReference type="Pfam" id="PF02826">
    <property type="entry name" value="2-Hacid_dh_C"/>
    <property type="match status" value="1"/>
</dbReference>
<sequence>MNSLIKTPLRLLIVDDLHPIFMEMVEAAGVECDYRPAISRAETLPIIKDYNGLIIRSKFQVDEEMIDAAPNLEVIGRSGSGIDNIDQAYAEKRSIHLLSAAEGNCDAMAEHMMGLLLALLNKITVGNEEVRNGLWQREKNRGNELGGKTVGLIGYGHNGQAMAKKLSGFDVEVLAYDKYRSNFSDAYAKEVQMDEIFSKADILSLHMPLTSETKNLINKEFLSRFKKQILFLNGSRGPVANVEDVIEALENNKIVAAAFDVLPKEKFPVLYDTSWYKKLITFDNVILTPHVAGWSVESYYKLSKVLAEKVLKLL</sequence>
<dbReference type="GO" id="GO:0004617">
    <property type="term" value="F:phosphoglycerate dehydrogenase activity"/>
    <property type="evidence" value="ECO:0007669"/>
    <property type="project" value="UniProtKB-ARBA"/>
</dbReference>
<comment type="caution">
    <text evidence="7">The sequence shown here is derived from an EMBL/GenBank/DDBJ whole genome shotgun (WGS) entry which is preliminary data.</text>
</comment>
<dbReference type="Pfam" id="PF00389">
    <property type="entry name" value="2-Hacid_dh"/>
    <property type="match status" value="1"/>
</dbReference>
<name>A0A4V2PXT4_9SPHI</name>
<dbReference type="EMBL" id="SMGO01000002">
    <property type="protein sequence ID" value="TCK83321.1"/>
    <property type="molecule type" value="Genomic_DNA"/>
</dbReference>
<dbReference type="SUPFAM" id="SSF51735">
    <property type="entry name" value="NAD(P)-binding Rossmann-fold domains"/>
    <property type="match status" value="1"/>
</dbReference>
<dbReference type="OrthoDB" id="9805416at2"/>
<evidence type="ECO:0000256" key="4">
    <source>
        <dbReference type="RuleBase" id="RU003719"/>
    </source>
</evidence>
<proteinExistence type="inferred from homology"/>
<reference evidence="7 8" key="1">
    <citation type="submission" date="2019-03" db="EMBL/GenBank/DDBJ databases">
        <title>Genomic Encyclopedia of Archaeal and Bacterial Type Strains, Phase II (KMG-II): from individual species to whole genera.</title>
        <authorList>
            <person name="Goeker M."/>
        </authorList>
    </citation>
    <scope>NUCLEOTIDE SEQUENCE [LARGE SCALE GENOMIC DNA]</scope>
    <source>
        <strain evidence="7 8">DSM 22554</strain>
    </source>
</reference>
<evidence type="ECO:0000313" key="8">
    <source>
        <dbReference type="Proteomes" id="UP000294616"/>
    </source>
</evidence>
<accession>A0A4V2PXT4</accession>
<dbReference type="Proteomes" id="UP000294616">
    <property type="component" value="Unassembled WGS sequence"/>
</dbReference>
<dbReference type="GO" id="GO:0051287">
    <property type="term" value="F:NAD binding"/>
    <property type="evidence" value="ECO:0007669"/>
    <property type="project" value="InterPro"/>
</dbReference>
<evidence type="ECO:0000256" key="1">
    <source>
        <dbReference type="ARBA" id="ARBA00005854"/>
    </source>
</evidence>
<keyword evidence="8" id="KW-1185">Reference proteome</keyword>
<keyword evidence="3" id="KW-0520">NAD</keyword>
<dbReference type="InterPro" id="IPR036291">
    <property type="entry name" value="NAD(P)-bd_dom_sf"/>
</dbReference>
<evidence type="ECO:0000313" key="7">
    <source>
        <dbReference type="EMBL" id="TCK83321.1"/>
    </source>
</evidence>
<dbReference type="InterPro" id="IPR050857">
    <property type="entry name" value="D-2-hydroxyacid_DH"/>
</dbReference>
<evidence type="ECO:0000259" key="6">
    <source>
        <dbReference type="Pfam" id="PF02826"/>
    </source>
</evidence>
<dbReference type="PANTHER" id="PTHR42789:SF1">
    <property type="entry name" value="D-ISOMER SPECIFIC 2-HYDROXYACID DEHYDROGENASE FAMILY PROTEIN (AFU_ORTHOLOGUE AFUA_6G10090)"/>
    <property type="match status" value="1"/>
</dbReference>
<dbReference type="SUPFAM" id="SSF52283">
    <property type="entry name" value="Formate/glycerate dehydrogenase catalytic domain-like"/>
    <property type="match status" value="1"/>
</dbReference>
<dbReference type="InterPro" id="IPR006139">
    <property type="entry name" value="D-isomer_2_OHA_DH_cat_dom"/>
</dbReference>
<evidence type="ECO:0000256" key="2">
    <source>
        <dbReference type="ARBA" id="ARBA00023002"/>
    </source>
</evidence>
<gene>
    <name evidence="7" type="ORF">C8N28_1917</name>
</gene>
<dbReference type="FunFam" id="3.40.50.720:FF:000041">
    <property type="entry name" value="D-3-phosphoglycerate dehydrogenase"/>
    <property type="match status" value="1"/>
</dbReference>
<dbReference type="GO" id="GO:0047545">
    <property type="term" value="F:(S)-2-hydroxyglutarate dehydrogenase activity"/>
    <property type="evidence" value="ECO:0007669"/>
    <property type="project" value="UniProtKB-ARBA"/>
</dbReference>
<organism evidence="7 8">
    <name type="scientific">Albibacterium bauzanense</name>
    <dbReference type="NCBI Taxonomy" id="653929"/>
    <lineage>
        <taxon>Bacteria</taxon>
        <taxon>Pseudomonadati</taxon>
        <taxon>Bacteroidota</taxon>
        <taxon>Sphingobacteriia</taxon>
        <taxon>Sphingobacteriales</taxon>
        <taxon>Sphingobacteriaceae</taxon>
        <taxon>Albibacterium</taxon>
    </lineage>
</organism>
<protein>
    <submittedName>
        <fullName evidence="7">D-3-phosphoglycerate dehydrogenase</fullName>
    </submittedName>
</protein>
<feature type="domain" description="D-isomer specific 2-hydroxyacid dehydrogenase NAD-binding" evidence="6">
    <location>
        <begin position="113"/>
        <end position="292"/>
    </location>
</feature>
<dbReference type="PROSITE" id="PS00670">
    <property type="entry name" value="D_2_HYDROXYACID_DH_2"/>
    <property type="match status" value="1"/>
</dbReference>
<evidence type="ECO:0000256" key="3">
    <source>
        <dbReference type="ARBA" id="ARBA00023027"/>
    </source>
</evidence>
<feature type="domain" description="D-isomer specific 2-hydroxyacid dehydrogenase catalytic" evidence="5">
    <location>
        <begin position="12"/>
        <end position="311"/>
    </location>
</feature>
<evidence type="ECO:0000259" key="5">
    <source>
        <dbReference type="Pfam" id="PF00389"/>
    </source>
</evidence>
<keyword evidence="2 4" id="KW-0560">Oxidoreductase</keyword>
<dbReference type="InterPro" id="IPR029753">
    <property type="entry name" value="D-isomer_DH_CS"/>
</dbReference>
<dbReference type="PANTHER" id="PTHR42789">
    <property type="entry name" value="D-ISOMER SPECIFIC 2-HYDROXYACID DEHYDROGENASE FAMILY PROTEIN (AFU_ORTHOLOGUE AFUA_6G10090)"/>
    <property type="match status" value="1"/>
</dbReference>
<dbReference type="InterPro" id="IPR006140">
    <property type="entry name" value="D-isomer_DH_NAD-bd"/>
</dbReference>
<dbReference type="AlphaFoldDB" id="A0A4V2PXT4"/>
<dbReference type="Gene3D" id="3.40.50.720">
    <property type="entry name" value="NAD(P)-binding Rossmann-like Domain"/>
    <property type="match status" value="2"/>
</dbReference>
<dbReference type="GO" id="GO:0006564">
    <property type="term" value="P:L-serine biosynthetic process"/>
    <property type="evidence" value="ECO:0007669"/>
    <property type="project" value="UniProtKB-ARBA"/>
</dbReference>
<comment type="similarity">
    <text evidence="1 4">Belongs to the D-isomer specific 2-hydroxyacid dehydrogenase family.</text>
</comment>
<dbReference type="RefSeq" id="WP_132224208.1">
    <property type="nucleotide sequence ID" value="NZ_SMGO01000002.1"/>
</dbReference>